<proteinExistence type="predicted"/>
<name>A0AAD6C648_9EURO</name>
<dbReference type="PANTHER" id="PTHR13847">
    <property type="entry name" value="SARCOSINE DEHYDROGENASE-RELATED"/>
    <property type="match status" value="1"/>
</dbReference>
<evidence type="ECO:0000259" key="1">
    <source>
        <dbReference type="Pfam" id="PF01266"/>
    </source>
</evidence>
<dbReference type="AlphaFoldDB" id="A0AAD6C648"/>
<dbReference type="RefSeq" id="XP_056766301.1">
    <property type="nucleotide sequence ID" value="XM_056910597.1"/>
</dbReference>
<evidence type="ECO:0000313" key="3">
    <source>
        <dbReference type="Proteomes" id="UP001213681"/>
    </source>
</evidence>
<protein>
    <recommendedName>
        <fullName evidence="1">FAD dependent oxidoreductase domain-containing protein</fullName>
    </recommendedName>
</protein>
<dbReference type="PANTHER" id="PTHR13847:SF260">
    <property type="entry name" value="FAD DEPENDENT OXIDOREDUCTASE DOMAIN-CONTAINING PROTEIN"/>
    <property type="match status" value="1"/>
</dbReference>
<dbReference type="Gene3D" id="3.50.50.60">
    <property type="entry name" value="FAD/NAD(P)-binding domain"/>
    <property type="match status" value="1"/>
</dbReference>
<dbReference type="Gene3D" id="3.30.9.10">
    <property type="entry name" value="D-Amino Acid Oxidase, subunit A, domain 2"/>
    <property type="match status" value="1"/>
</dbReference>
<gene>
    <name evidence="2" type="ORF">N7458_007215</name>
</gene>
<dbReference type="InterPro" id="IPR006076">
    <property type="entry name" value="FAD-dep_OxRdtase"/>
</dbReference>
<dbReference type="GeneID" id="81600840"/>
<dbReference type="EMBL" id="JAPVEA010000006">
    <property type="protein sequence ID" value="KAJ5450766.1"/>
    <property type="molecule type" value="Genomic_DNA"/>
</dbReference>
<evidence type="ECO:0000313" key="2">
    <source>
        <dbReference type="EMBL" id="KAJ5450766.1"/>
    </source>
</evidence>
<dbReference type="InterPro" id="IPR036188">
    <property type="entry name" value="FAD/NAD-bd_sf"/>
</dbReference>
<comment type="caution">
    <text evidence="2">The sequence shown here is derived from an EMBL/GenBank/DDBJ whole genome shotgun (WGS) entry which is preliminary data.</text>
</comment>
<dbReference type="Pfam" id="PF01266">
    <property type="entry name" value="DAO"/>
    <property type="match status" value="1"/>
</dbReference>
<sequence>MSGALEGIYDPGVIDPGLPVPNATTPFWHSSPHHLANHQSPWPTDTVDVVIIGSGISGMGLSRTLLSLKPDLRVVLVDARALCSGATARNGGHIKTMTFAMWEERKRTFGIEEAIRISEFENSHLQAMTQAIREDGINCDLQLTEGIEAYCDQKTFDKAVKALEDMGKHAPHLAAKHSVYIDKAHLHQILKLSSRCIGAIGIPAASLWPYKWITSVLGELIESGKLNVQTHTTVQSITDRQADDFAVVHTQRGNIKAQNVIHATNAWLGHLLPELQPYISPVRGNVVHYGAVPPSSNANSSVLGFDRHFSYWLRYGDKDYDYLIQRKEGDIVVGRANTGRRATADDSETDLGAIAHLRGFGDEVAASPIPGSSAHITHAWSGILAFSQDGMPFAGRLPFPHRTHQWVCGGYHATGMIKAFRMSQFVANLLLGRDIKEDYPDSILVTERRIKALRRSLDLGKAAVIGGSKI</sequence>
<dbReference type="SUPFAM" id="SSF51905">
    <property type="entry name" value="FAD/NAD(P)-binding domain"/>
    <property type="match status" value="1"/>
</dbReference>
<reference evidence="2" key="2">
    <citation type="journal article" date="2023" name="IMA Fungus">
        <title>Comparative genomic study of the Penicillium genus elucidates a diverse pangenome and 15 lateral gene transfer events.</title>
        <authorList>
            <person name="Petersen C."/>
            <person name="Sorensen T."/>
            <person name="Nielsen M.R."/>
            <person name="Sondergaard T.E."/>
            <person name="Sorensen J.L."/>
            <person name="Fitzpatrick D.A."/>
            <person name="Frisvad J.C."/>
            <person name="Nielsen K.L."/>
        </authorList>
    </citation>
    <scope>NUCLEOTIDE SEQUENCE</scope>
    <source>
        <strain evidence="2">IBT 16125</strain>
    </source>
</reference>
<dbReference type="Proteomes" id="UP001213681">
    <property type="component" value="Unassembled WGS sequence"/>
</dbReference>
<reference evidence="2" key="1">
    <citation type="submission" date="2022-12" db="EMBL/GenBank/DDBJ databases">
        <authorList>
            <person name="Petersen C."/>
        </authorList>
    </citation>
    <scope>NUCLEOTIDE SEQUENCE</scope>
    <source>
        <strain evidence="2">IBT 16125</strain>
    </source>
</reference>
<keyword evidence="3" id="KW-1185">Reference proteome</keyword>
<accession>A0AAD6C648</accession>
<dbReference type="GO" id="GO:0005737">
    <property type="term" value="C:cytoplasm"/>
    <property type="evidence" value="ECO:0007669"/>
    <property type="project" value="TreeGrafter"/>
</dbReference>
<organism evidence="2 3">
    <name type="scientific">Penicillium daleae</name>
    <dbReference type="NCBI Taxonomy" id="63821"/>
    <lineage>
        <taxon>Eukaryota</taxon>
        <taxon>Fungi</taxon>
        <taxon>Dikarya</taxon>
        <taxon>Ascomycota</taxon>
        <taxon>Pezizomycotina</taxon>
        <taxon>Eurotiomycetes</taxon>
        <taxon>Eurotiomycetidae</taxon>
        <taxon>Eurotiales</taxon>
        <taxon>Aspergillaceae</taxon>
        <taxon>Penicillium</taxon>
    </lineage>
</organism>
<feature type="domain" description="FAD dependent oxidoreductase" evidence="1">
    <location>
        <begin position="48"/>
        <end position="428"/>
    </location>
</feature>